<name>A0A1H0NIK9_9BURK</name>
<dbReference type="Gene3D" id="3.40.50.300">
    <property type="entry name" value="P-loop containing nucleotide triphosphate hydrolases"/>
    <property type="match status" value="2"/>
</dbReference>
<dbReference type="AlphaFoldDB" id="A0A1H0NIK9"/>
<evidence type="ECO:0000313" key="7">
    <source>
        <dbReference type="EMBL" id="SDO92607.1"/>
    </source>
</evidence>
<dbReference type="Proteomes" id="UP000199317">
    <property type="component" value="Unassembled WGS sequence"/>
</dbReference>
<dbReference type="PROSITE" id="PS00211">
    <property type="entry name" value="ABC_TRANSPORTER_1"/>
    <property type="match status" value="2"/>
</dbReference>
<dbReference type="GO" id="GO:0005524">
    <property type="term" value="F:ATP binding"/>
    <property type="evidence" value="ECO:0007669"/>
    <property type="project" value="UniProtKB-KW"/>
</dbReference>
<keyword evidence="4" id="KW-0067">ATP-binding</keyword>
<feature type="compositionally biased region" description="Basic and acidic residues" evidence="5">
    <location>
        <begin position="319"/>
        <end position="335"/>
    </location>
</feature>
<evidence type="ECO:0000313" key="8">
    <source>
        <dbReference type="Proteomes" id="UP000199317"/>
    </source>
</evidence>
<proteinExistence type="predicted"/>
<feature type="region of interest" description="Disordered" evidence="5">
    <location>
        <begin position="314"/>
        <end position="335"/>
    </location>
</feature>
<protein>
    <submittedName>
        <fullName evidence="7">ATPase components of ABC transporters with duplicated ATPase domains</fullName>
    </submittedName>
</protein>
<dbReference type="CDD" id="cd03221">
    <property type="entry name" value="ABCF_EF-3"/>
    <property type="match status" value="1"/>
</dbReference>
<sequence length="576" mass="60791">MATFNAGRRPLSSRSAARAASSFSDPTLSSRGVEGAAAWLQLRQVQWCTPGGEPLWAEPPTLSLPPGVTGLVGDNGVGKSVLLSIAAGAVQPSSGNVLCTGTLRAVGQHPPGATLAALAGLDRELEALWRLECGQGTAEDLLLADGRWDWPARWRQALEDAGLGHLQGDADANHLSGGERVRVALAGAFFSQAEVLLLDEPTNHLDGEARRWLQQALDVGRGGPRAVLVASHDRVLLEGADRIAELSSRGLRLHGGGWSAYAAQKAAETQAAHEALRQARAQRDGALRDLRRQQEAQARRNALGDAARRVANQSPLVLDRMKDQAEAHAGREDVRRQQAREQLQDTVREAFARVGAEATVALPLPASAVPAGKPVLRLEGAVPPFGPQAPLDGVWSGPVRIAVTGPNGCGKSTLLRMLAGHVPPAAGRVDCLVRAVWLDQDAGALLPPEHSVMEALALAESPLPTAELRTRLAQLGLGADRVLRPSGSLSGGERVRAALACALWGGAPAQLLLLDEPSNHLDARAVQALQEALSSFTGAMVVVSHDRHFLQALAPQVAWTWEDGCWHLDGAPEAAR</sequence>
<evidence type="ECO:0000259" key="6">
    <source>
        <dbReference type="PROSITE" id="PS50893"/>
    </source>
</evidence>
<dbReference type="PANTHER" id="PTHR19211">
    <property type="entry name" value="ATP-BINDING TRANSPORT PROTEIN-RELATED"/>
    <property type="match status" value="1"/>
</dbReference>
<evidence type="ECO:0000256" key="2">
    <source>
        <dbReference type="ARBA" id="ARBA00022737"/>
    </source>
</evidence>
<keyword evidence="2" id="KW-0677">Repeat</keyword>
<evidence type="ECO:0000256" key="4">
    <source>
        <dbReference type="ARBA" id="ARBA00022840"/>
    </source>
</evidence>
<dbReference type="GO" id="GO:0016887">
    <property type="term" value="F:ATP hydrolysis activity"/>
    <property type="evidence" value="ECO:0007669"/>
    <property type="project" value="InterPro"/>
</dbReference>
<keyword evidence="1" id="KW-0472">Membrane</keyword>
<evidence type="ECO:0000256" key="5">
    <source>
        <dbReference type="SAM" id="MobiDB-lite"/>
    </source>
</evidence>
<dbReference type="InterPro" id="IPR003593">
    <property type="entry name" value="AAA+_ATPase"/>
</dbReference>
<gene>
    <name evidence="7" type="ORF">SAMN04489708_10537</name>
</gene>
<dbReference type="InterPro" id="IPR050611">
    <property type="entry name" value="ABCF"/>
</dbReference>
<evidence type="ECO:0000256" key="3">
    <source>
        <dbReference type="ARBA" id="ARBA00022741"/>
    </source>
</evidence>
<dbReference type="InterPro" id="IPR027417">
    <property type="entry name" value="P-loop_NTPase"/>
</dbReference>
<dbReference type="InterPro" id="IPR003439">
    <property type="entry name" value="ABC_transporter-like_ATP-bd"/>
</dbReference>
<dbReference type="SUPFAM" id="SSF52540">
    <property type="entry name" value="P-loop containing nucleoside triphosphate hydrolases"/>
    <property type="match status" value="2"/>
</dbReference>
<dbReference type="Pfam" id="PF00005">
    <property type="entry name" value="ABC_tran"/>
    <property type="match status" value="2"/>
</dbReference>
<reference evidence="8" key="1">
    <citation type="submission" date="2016-10" db="EMBL/GenBank/DDBJ databases">
        <authorList>
            <person name="Varghese N."/>
            <person name="Submissions S."/>
        </authorList>
    </citation>
    <scope>NUCLEOTIDE SEQUENCE [LARGE SCALE GENOMIC DNA]</scope>
    <source>
        <strain evidence="8">DSM 17101</strain>
    </source>
</reference>
<feature type="domain" description="ABC transporter" evidence="6">
    <location>
        <begin position="40"/>
        <end position="273"/>
    </location>
</feature>
<accession>A0A1H0NIK9</accession>
<dbReference type="PANTHER" id="PTHR19211:SF6">
    <property type="entry name" value="BLL7188 PROTEIN"/>
    <property type="match status" value="1"/>
</dbReference>
<keyword evidence="8" id="KW-1185">Reference proteome</keyword>
<keyword evidence="1" id="KW-1003">Cell membrane</keyword>
<dbReference type="InterPro" id="IPR017871">
    <property type="entry name" value="ABC_transporter-like_CS"/>
</dbReference>
<dbReference type="OrthoDB" id="9762051at2"/>
<organism evidence="7 8">
    <name type="scientific">Paracidovorax cattleyae</name>
    <dbReference type="NCBI Taxonomy" id="80868"/>
    <lineage>
        <taxon>Bacteria</taxon>
        <taxon>Pseudomonadati</taxon>
        <taxon>Pseudomonadota</taxon>
        <taxon>Betaproteobacteria</taxon>
        <taxon>Burkholderiales</taxon>
        <taxon>Comamonadaceae</taxon>
        <taxon>Paracidovorax</taxon>
    </lineage>
</organism>
<dbReference type="PROSITE" id="PS50893">
    <property type="entry name" value="ABC_TRANSPORTER_2"/>
    <property type="match status" value="1"/>
</dbReference>
<keyword evidence="3" id="KW-0547">Nucleotide-binding</keyword>
<dbReference type="EMBL" id="FNJL01000005">
    <property type="protein sequence ID" value="SDO92607.1"/>
    <property type="molecule type" value="Genomic_DNA"/>
</dbReference>
<dbReference type="SMART" id="SM00382">
    <property type="entry name" value="AAA"/>
    <property type="match status" value="2"/>
</dbReference>
<evidence type="ECO:0000256" key="1">
    <source>
        <dbReference type="ARBA" id="ARBA00022475"/>
    </source>
</evidence>